<dbReference type="InterPro" id="IPR005467">
    <property type="entry name" value="His_kinase_dom"/>
</dbReference>
<evidence type="ECO:0000256" key="6">
    <source>
        <dbReference type="ARBA" id="ARBA00022692"/>
    </source>
</evidence>
<evidence type="ECO:0000313" key="15">
    <source>
        <dbReference type="Proteomes" id="UP000231501"/>
    </source>
</evidence>
<dbReference type="SMART" id="SM00387">
    <property type="entry name" value="HATPase_c"/>
    <property type="match status" value="1"/>
</dbReference>
<comment type="caution">
    <text evidence="14">The sequence shown here is derived from an EMBL/GenBank/DDBJ whole genome shotgun (WGS) entry which is preliminary data.</text>
</comment>
<dbReference type="InterPro" id="IPR013727">
    <property type="entry name" value="2CSK_N"/>
</dbReference>
<dbReference type="SMART" id="SM00388">
    <property type="entry name" value="HisKA"/>
    <property type="match status" value="1"/>
</dbReference>
<evidence type="ECO:0000256" key="9">
    <source>
        <dbReference type="ARBA" id="ARBA00023012"/>
    </source>
</evidence>
<dbReference type="RefSeq" id="WP_099863745.1">
    <property type="nucleotide sequence ID" value="NZ_PEOG01000085.1"/>
</dbReference>
<evidence type="ECO:0000256" key="2">
    <source>
        <dbReference type="ARBA" id="ARBA00004370"/>
    </source>
</evidence>
<dbReference type="Pfam" id="PF08521">
    <property type="entry name" value="2CSK_N"/>
    <property type="match status" value="1"/>
</dbReference>
<feature type="transmembrane region" description="Helical" evidence="11">
    <location>
        <begin position="34"/>
        <end position="57"/>
    </location>
</feature>
<dbReference type="Gene3D" id="1.10.287.130">
    <property type="match status" value="1"/>
</dbReference>
<dbReference type="SUPFAM" id="SSF47384">
    <property type="entry name" value="Homodimeric domain of signal transducing histidine kinase"/>
    <property type="match status" value="1"/>
</dbReference>
<reference evidence="14 15" key="1">
    <citation type="submission" date="2017-11" db="EMBL/GenBank/DDBJ databases">
        <title>Draft genome sequence of Mitsuaria sp. HWN-4.</title>
        <authorList>
            <person name="Gundlapally S.R."/>
        </authorList>
    </citation>
    <scope>NUCLEOTIDE SEQUENCE [LARGE SCALE GENOMIC DNA]</scope>
    <source>
        <strain evidence="14 15">HWN-4</strain>
    </source>
</reference>
<dbReference type="SUPFAM" id="SSF55874">
    <property type="entry name" value="ATPase domain of HSP90 chaperone/DNA topoisomerase II/histidine kinase"/>
    <property type="match status" value="1"/>
</dbReference>
<accession>A0A2G9C628</accession>
<feature type="domain" description="Histidine kinase" evidence="12">
    <location>
        <begin position="269"/>
        <end position="486"/>
    </location>
</feature>
<dbReference type="InterPro" id="IPR004358">
    <property type="entry name" value="Sig_transdc_His_kin-like_C"/>
</dbReference>
<dbReference type="PANTHER" id="PTHR45436:SF1">
    <property type="entry name" value="SENSOR PROTEIN QSEC"/>
    <property type="match status" value="1"/>
</dbReference>
<dbReference type="InterPro" id="IPR003660">
    <property type="entry name" value="HAMP_dom"/>
</dbReference>
<dbReference type="PRINTS" id="PR00344">
    <property type="entry name" value="BCTRLSENSOR"/>
</dbReference>
<dbReference type="GO" id="GO:0000155">
    <property type="term" value="F:phosphorelay sensor kinase activity"/>
    <property type="evidence" value="ECO:0007669"/>
    <property type="project" value="InterPro"/>
</dbReference>
<keyword evidence="10 11" id="KW-0472">Membrane</keyword>
<dbReference type="PROSITE" id="PS50109">
    <property type="entry name" value="HIS_KIN"/>
    <property type="match status" value="1"/>
</dbReference>
<proteinExistence type="predicted"/>
<protein>
    <recommendedName>
        <fullName evidence="3">histidine kinase</fullName>
        <ecNumber evidence="3">2.7.13.3</ecNumber>
    </recommendedName>
</protein>
<evidence type="ECO:0000256" key="11">
    <source>
        <dbReference type="SAM" id="Phobius"/>
    </source>
</evidence>
<dbReference type="AlphaFoldDB" id="A0A2G9C628"/>
<evidence type="ECO:0000256" key="8">
    <source>
        <dbReference type="ARBA" id="ARBA00022989"/>
    </source>
</evidence>
<keyword evidence="4" id="KW-0597">Phosphoprotein</keyword>
<dbReference type="InterPro" id="IPR003661">
    <property type="entry name" value="HisK_dim/P_dom"/>
</dbReference>
<dbReference type="PROSITE" id="PS50885">
    <property type="entry name" value="HAMP"/>
    <property type="match status" value="1"/>
</dbReference>
<name>A0A2G9C628_9BURK</name>
<gene>
    <name evidence="14" type="ORF">CS062_22070</name>
</gene>
<dbReference type="PANTHER" id="PTHR45436">
    <property type="entry name" value="SENSOR HISTIDINE KINASE YKOH"/>
    <property type="match status" value="1"/>
</dbReference>
<evidence type="ECO:0000259" key="13">
    <source>
        <dbReference type="PROSITE" id="PS50885"/>
    </source>
</evidence>
<dbReference type="OrthoDB" id="8554694at2"/>
<dbReference type="InterPro" id="IPR036890">
    <property type="entry name" value="HATPase_C_sf"/>
</dbReference>
<keyword evidence="5" id="KW-0808">Transferase</keyword>
<evidence type="ECO:0000256" key="5">
    <source>
        <dbReference type="ARBA" id="ARBA00022679"/>
    </source>
</evidence>
<dbReference type="Gene3D" id="3.30.565.10">
    <property type="entry name" value="Histidine kinase-like ATPase, C-terminal domain"/>
    <property type="match status" value="1"/>
</dbReference>
<evidence type="ECO:0000256" key="10">
    <source>
        <dbReference type="ARBA" id="ARBA00023136"/>
    </source>
</evidence>
<evidence type="ECO:0000256" key="7">
    <source>
        <dbReference type="ARBA" id="ARBA00022777"/>
    </source>
</evidence>
<keyword evidence="7 14" id="KW-0418">Kinase</keyword>
<organism evidence="14 15">
    <name type="scientific">Roseateles chitinivorans</name>
    <dbReference type="NCBI Taxonomy" id="2917965"/>
    <lineage>
        <taxon>Bacteria</taxon>
        <taxon>Pseudomonadati</taxon>
        <taxon>Pseudomonadota</taxon>
        <taxon>Betaproteobacteria</taxon>
        <taxon>Burkholderiales</taxon>
        <taxon>Sphaerotilaceae</taxon>
        <taxon>Roseateles</taxon>
    </lineage>
</organism>
<evidence type="ECO:0000313" key="14">
    <source>
        <dbReference type="EMBL" id="PIM50999.1"/>
    </source>
</evidence>
<dbReference type="InterPro" id="IPR050428">
    <property type="entry name" value="TCS_sensor_his_kinase"/>
</dbReference>
<feature type="domain" description="HAMP" evidence="13">
    <location>
        <begin position="209"/>
        <end position="261"/>
    </location>
</feature>
<comment type="catalytic activity">
    <reaction evidence="1">
        <text>ATP + protein L-histidine = ADP + protein N-phospho-L-histidine.</text>
        <dbReference type="EC" id="2.7.13.3"/>
    </reaction>
</comment>
<dbReference type="CDD" id="cd00082">
    <property type="entry name" value="HisKA"/>
    <property type="match status" value="1"/>
</dbReference>
<evidence type="ECO:0000256" key="3">
    <source>
        <dbReference type="ARBA" id="ARBA00012438"/>
    </source>
</evidence>
<keyword evidence="6 11" id="KW-0812">Transmembrane</keyword>
<comment type="subcellular location">
    <subcellularLocation>
        <location evidence="2">Membrane</location>
    </subcellularLocation>
</comment>
<sequence length="497" mass="53996">MTAPASGARGLARLMPLLPSLPARWHRFSVRRTLLALVLPVMLAAVGVELALTWGTALQAANSAYDRSLLGAIKAIESNVSTETGGLSVEMPYRLLEFFELTASGQVYFRVSTEDGLVEVGNAGLPLPAQPLKSGVPRFIDAEYFGEPVRIGAWARELDPERPGRRMIIQVAESTNSRNAFSRALLIQAMWRDLLTVSVVAGTLALVIGWALRPLDRLRREVEARADDDLSPVDETQVPADAAPLVRAINHHLARQRELIDGRRRFVDDASHQLRTPLATLATMVGYARREHDPERIAEALEALKGQIDDTVRRTNQMLALARADTAPVVMAPLALDRLADRCARESWPLAREQGIDLGFECGQADLVVLGHEGQLREALLNLLHNALRYTPRGGQVTLEVGVQGAMAVIRVVDDGPGIPADERPRAGERFFRGSNVDLPGSGLGLAIVRAIARRHLGDMDVTAARLDAEGLERGTTVTLRLPLPPASEIPVTLKAG</sequence>
<dbReference type="Proteomes" id="UP000231501">
    <property type="component" value="Unassembled WGS sequence"/>
</dbReference>
<dbReference type="Pfam" id="PF02518">
    <property type="entry name" value="HATPase_c"/>
    <property type="match status" value="1"/>
</dbReference>
<dbReference type="Pfam" id="PF00512">
    <property type="entry name" value="HisKA"/>
    <property type="match status" value="1"/>
</dbReference>
<dbReference type="EMBL" id="PEOG01000085">
    <property type="protein sequence ID" value="PIM50999.1"/>
    <property type="molecule type" value="Genomic_DNA"/>
</dbReference>
<evidence type="ECO:0000256" key="4">
    <source>
        <dbReference type="ARBA" id="ARBA00022553"/>
    </source>
</evidence>
<keyword evidence="9" id="KW-0902">Two-component regulatory system</keyword>
<evidence type="ECO:0000256" key="1">
    <source>
        <dbReference type="ARBA" id="ARBA00000085"/>
    </source>
</evidence>
<keyword evidence="15" id="KW-1185">Reference proteome</keyword>
<dbReference type="InterPro" id="IPR003594">
    <property type="entry name" value="HATPase_dom"/>
</dbReference>
<dbReference type="EC" id="2.7.13.3" evidence="3"/>
<keyword evidence="8 11" id="KW-1133">Transmembrane helix</keyword>
<dbReference type="CDD" id="cd00075">
    <property type="entry name" value="HATPase"/>
    <property type="match status" value="1"/>
</dbReference>
<dbReference type="InterPro" id="IPR036097">
    <property type="entry name" value="HisK_dim/P_sf"/>
</dbReference>
<evidence type="ECO:0000259" key="12">
    <source>
        <dbReference type="PROSITE" id="PS50109"/>
    </source>
</evidence>
<dbReference type="GO" id="GO:0005886">
    <property type="term" value="C:plasma membrane"/>
    <property type="evidence" value="ECO:0007669"/>
    <property type="project" value="TreeGrafter"/>
</dbReference>